<proteinExistence type="predicted"/>
<name>A0A2P2IV94_RHIMU</name>
<dbReference type="GO" id="GO:0005634">
    <property type="term" value="C:nucleus"/>
    <property type="evidence" value="ECO:0007669"/>
    <property type="project" value="UniProtKB-SubCell"/>
</dbReference>
<dbReference type="EMBL" id="GGEC01004661">
    <property type="protein sequence ID" value="MBW85144.1"/>
    <property type="molecule type" value="Transcribed_RNA"/>
</dbReference>
<organism evidence="8">
    <name type="scientific">Rhizophora mucronata</name>
    <name type="common">Asiatic mangrove</name>
    <dbReference type="NCBI Taxonomy" id="61149"/>
    <lineage>
        <taxon>Eukaryota</taxon>
        <taxon>Viridiplantae</taxon>
        <taxon>Streptophyta</taxon>
        <taxon>Embryophyta</taxon>
        <taxon>Tracheophyta</taxon>
        <taxon>Spermatophyta</taxon>
        <taxon>Magnoliopsida</taxon>
        <taxon>eudicotyledons</taxon>
        <taxon>Gunneridae</taxon>
        <taxon>Pentapetalae</taxon>
        <taxon>rosids</taxon>
        <taxon>fabids</taxon>
        <taxon>Malpighiales</taxon>
        <taxon>Rhizophoraceae</taxon>
        <taxon>Rhizophora</taxon>
    </lineage>
</organism>
<evidence type="ECO:0000259" key="7">
    <source>
        <dbReference type="PROSITE" id="PS50157"/>
    </source>
</evidence>
<keyword evidence="5" id="KW-0539">Nucleus</keyword>
<dbReference type="InterPro" id="IPR013087">
    <property type="entry name" value="Znf_C2H2_type"/>
</dbReference>
<keyword evidence="2" id="KW-0805">Transcription regulation</keyword>
<evidence type="ECO:0000313" key="8">
    <source>
        <dbReference type="EMBL" id="MBW85144.1"/>
    </source>
</evidence>
<reference evidence="8" key="1">
    <citation type="submission" date="2018-02" db="EMBL/GenBank/DDBJ databases">
        <title>Rhizophora mucronata_Transcriptome.</title>
        <authorList>
            <person name="Meera S.P."/>
            <person name="Sreeshan A."/>
            <person name="Augustine A."/>
        </authorList>
    </citation>
    <scope>NUCLEOTIDE SEQUENCE</scope>
    <source>
        <tissue evidence="8">Leaf</tissue>
    </source>
</reference>
<comment type="subcellular location">
    <subcellularLocation>
        <location evidence="1">Nucleus</location>
    </subcellularLocation>
</comment>
<dbReference type="SMART" id="SM00355">
    <property type="entry name" value="ZnF_C2H2"/>
    <property type="match status" value="2"/>
</dbReference>
<evidence type="ECO:0000256" key="1">
    <source>
        <dbReference type="ARBA" id="ARBA00004123"/>
    </source>
</evidence>
<keyword evidence="4" id="KW-0804">Transcription</keyword>
<dbReference type="PANTHER" id="PTHR37701:SF13">
    <property type="entry name" value="C2H2-TYPE DOMAIN-CONTAINING PROTEIN"/>
    <property type="match status" value="1"/>
</dbReference>
<dbReference type="GO" id="GO:0008270">
    <property type="term" value="F:zinc ion binding"/>
    <property type="evidence" value="ECO:0007669"/>
    <property type="project" value="UniProtKB-KW"/>
</dbReference>
<dbReference type="PANTHER" id="PTHR37701">
    <property type="entry name" value="METHYL-CPG-BINDING DOMAIN-CONTAINING PROTEIN 8"/>
    <property type="match status" value="1"/>
</dbReference>
<feature type="domain" description="C2H2-type" evidence="7">
    <location>
        <begin position="426"/>
        <end position="454"/>
    </location>
</feature>
<keyword evidence="6" id="KW-0862">Zinc</keyword>
<evidence type="ECO:0000256" key="2">
    <source>
        <dbReference type="ARBA" id="ARBA00023015"/>
    </source>
</evidence>
<dbReference type="InterPro" id="IPR037472">
    <property type="entry name" value="MBD8"/>
</dbReference>
<dbReference type="GO" id="GO:0003677">
    <property type="term" value="F:DNA binding"/>
    <property type="evidence" value="ECO:0007669"/>
    <property type="project" value="UniProtKB-KW"/>
</dbReference>
<accession>A0A2P2IV94</accession>
<evidence type="ECO:0000256" key="6">
    <source>
        <dbReference type="PROSITE-ProRule" id="PRU00042"/>
    </source>
</evidence>
<evidence type="ECO:0000256" key="3">
    <source>
        <dbReference type="ARBA" id="ARBA00023125"/>
    </source>
</evidence>
<dbReference type="AlphaFoldDB" id="A0A2P2IV94"/>
<keyword evidence="3" id="KW-0238">DNA-binding</keyword>
<evidence type="ECO:0000256" key="5">
    <source>
        <dbReference type="ARBA" id="ARBA00023242"/>
    </source>
</evidence>
<dbReference type="InterPro" id="IPR016177">
    <property type="entry name" value="DNA-bd_dom_sf"/>
</dbReference>
<evidence type="ECO:0000256" key="4">
    <source>
        <dbReference type="ARBA" id="ARBA00023163"/>
    </source>
</evidence>
<dbReference type="PROSITE" id="PS00028">
    <property type="entry name" value="ZINC_FINGER_C2H2_1"/>
    <property type="match status" value="1"/>
</dbReference>
<dbReference type="PROSITE" id="PS50157">
    <property type="entry name" value="ZINC_FINGER_C2H2_2"/>
    <property type="match status" value="1"/>
</dbReference>
<keyword evidence="6" id="KW-0863">Zinc-finger</keyword>
<dbReference type="SUPFAM" id="SSF54171">
    <property type="entry name" value="DNA-binding domain"/>
    <property type="match status" value="1"/>
</dbReference>
<keyword evidence="6" id="KW-0479">Metal-binding</keyword>
<protein>
    <recommendedName>
        <fullName evidence="7">C2H2-type domain-containing protein</fullName>
    </recommendedName>
</protein>
<sequence>MATATVGSAASSQHLNHLHAESIPVVDLRLLSQTELFSLSLCSSSTSSLCHLQNDNDVSTPKIDRSVFNESAGSRKQTFSRLRLAPRSTSQFAQSSSNYRLSRPIPAQSAEKYLDEENSQILSLLKSLFGADSYADVEENENDSNLVSVPVQFQDYVCLPSTRDVELRNAPVGVVSSKIANYGSGKRKRGRPRKNENNVSYYGNAINQAIRCEDKETECKMVENAERGNNEGEEMAMVNKNGMVVDLAAVRNAANTYEEELRRRTEGLKTETELLGFLEGLEGQWMGKRKKRRIVDASTFGDVLPMRWKLVLCLQRRTGHFWLSIRRYISPNGQQFMSYEDVLSHLLSFCNLQGESKAKYDHFDDGKQLPNKVASGNVTGLTVRGDKDGAVLSLMFPSTSMSTEHEELASSLMTGRTSDVQIGKKYKCHKCTMAFDEEDDLLQHLVLSHQREPKRFRSGISLTEEVIIKNQKYECQCCHKTSEERHCYNGHLGNHIKDHLKRVEASGGVSRAMPASVRAHSDISGTQESIGIEKDSVAIASIVKTSDETRFASPLCKKQESAAVVTHNDKQGIVYNISNGRVEKTNEVTDAVAAETMFGSVAESALLDIKNNIMLKSSNETDSFNSTIYGTGNFDSQKKGLQDSLASPRRVQACIVDNNLDQVGDQNIEDMPMSGAIEDVKIDSRNSVEKDEPIMGLGNYPTVQEGAVTSITENFLVYGSVNKETQSINSTGRDSKEASFSYVNEKGFVFSNNLANISTSVINECNFDEIAKSGDNEQTAGVGRVVPAPIENIMGSYGSCLVNQYSKEKMHLVENDVEEKIKFTMKKTYQQKSEKIQHTFFGRKQMFCLKNNEVKVSNKLMEVPKQVPWSKKSGCSSGSGLVTGSETNIDMVKSSSSSITVPSTNEQVFLAEDSEVCNRTLEKPMLERSLGSNLYRQPCDGKIYGGDNNMNKDSRITLEEHQHKEDRAFFNDEVHTAFGDGHTKKDVDVVTSSVKGTCSKGYSLTTCGNQQPFATEDNEAGPCSCSMDYLKSERGCVEDLLCFLGTKVKVIEDNGHFSCTNQEKPRSEDLGSSRSNEFMINFDRHESHDQPKEIVSPNFMWRTDGENDIVLGLAPSSSLPVQSPGCLATRDLLSGKWQDKDEILHGRFTDVSDTEKLSLGSMGNIECNLLTSQTSPCADGSKVSSNDAEIAQGFDLSIWHEKGVLPLLPTEKNSCFVTTVCAGCRNEFYHEAFETKLQMGSMSFICAVCKGQAL</sequence>